<reference evidence="1" key="1">
    <citation type="submission" date="2016-10" db="EMBL/GenBank/DDBJ databases">
        <title>Sequence of Gallionella enrichment culture.</title>
        <authorList>
            <person name="Poehlein A."/>
            <person name="Muehling M."/>
            <person name="Daniel R."/>
        </authorList>
    </citation>
    <scope>NUCLEOTIDE SEQUENCE</scope>
</reference>
<proteinExistence type="predicted"/>
<sequence>MNLKSKTYMRNAEFRIRQFWLPFVDAVGIVLKELEEIKAKAWTWYKNWNKKSTKKHFINLTPPLNFEHMNHREWQRKRNN</sequence>
<dbReference type="AlphaFoldDB" id="A0A1J5SSG3"/>
<evidence type="ECO:0000313" key="1">
    <source>
        <dbReference type="EMBL" id="OIR10923.1"/>
    </source>
</evidence>
<organism evidence="1">
    <name type="scientific">mine drainage metagenome</name>
    <dbReference type="NCBI Taxonomy" id="410659"/>
    <lineage>
        <taxon>unclassified sequences</taxon>
        <taxon>metagenomes</taxon>
        <taxon>ecological metagenomes</taxon>
    </lineage>
</organism>
<protein>
    <submittedName>
        <fullName evidence="1">Uncharacterized protein</fullName>
    </submittedName>
</protein>
<comment type="caution">
    <text evidence="1">The sequence shown here is derived from an EMBL/GenBank/DDBJ whole genome shotgun (WGS) entry which is preliminary data.</text>
</comment>
<name>A0A1J5SSG3_9ZZZZ</name>
<gene>
    <name evidence="1" type="ORF">GALL_70910</name>
</gene>
<dbReference type="EMBL" id="MLJW01000021">
    <property type="protein sequence ID" value="OIR10923.1"/>
    <property type="molecule type" value="Genomic_DNA"/>
</dbReference>
<accession>A0A1J5SSG3</accession>